<evidence type="ECO:0000256" key="2">
    <source>
        <dbReference type="ARBA" id="ARBA00025589"/>
    </source>
</evidence>
<dbReference type="PANTHER" id="PTHR11076:SF33">
    <property type="entry name" value="DNA POLYMERASE KAPPA"/>
    <property type="match status" value="1"/>
</dbReference>
<dbReference type="Gene3D" id="3.30.70.270">
    <property type="match status" value="1"/>
</dbReference>
<feature type="region of interest" description="Disordered" evidence="4">
    <location>
        <begin position="298"/>
        <end position="362"/>
    </location>
</feature>
<organism evidence="6 7">
    <name type="scientific">Prauserella alba</name>
    <dbReference type="NCBI Taxonomy" id="176898"/>
    <lineage>
        <taxon>Bacteria</taxon>
        <taxon>Bacillati</taxon>
        <taxon>Actinomycetota</taxon>
        <taxon>Actinomycetes</taxon>
        <taxon>Pseudonocardiales</taxon>
        <taxon>Pseudonocardiaceae</taxon>
        <taxon>Prauserella</taxon>
    </lineage>
</organism>
<evidence type="ECO:0000256" key="1">
    <source>
        <dbReference type="ARBA" id="ARBA00010945"/>
    </source>
</evidence>
<dbReference type="CDD" id="cd03586">
    <property type="entry name" value="PolY_Pol_IV_kappa"/>
    <property type="match status" value="1"/>
</dbReference>
<evidence type="ECO:0000313" key="6">
    <source>
        <dbReference type="EMBL" id="GAA1205083.1"/>
    </source>
</evidence>
<dbReference type="PANTHER" id="PTHR11076">
    <property type="entry name" value="DNA REPAIR POLYMERASE UMUC / TRANSFERASE FAMILY MEMBER"/>
    <property type="match status" value="1"/>
</dbReference>
<feature type="domain" description="UmuC" evidence="5">
    <location>
        <begin position="4"/>
        <end position="182"/>
    </location>
</feature>
<evidence type="ECO:0000259" key="5">
    <source>
        <dbReference type="PROSITE" id="PS50173"/>
    </source>
</evidence>
<dbReference type="Gene3D" id="3.40.1170.60">
    <property type="match status" value="1"/>
</dbReference>
<dbReference type="InterPro" id="IPR001126">
    <property type="entry name" value="UmuC"/>
</dbReference>
<dbReference type="InterPro" id="IPR043502">
    <property type="entry name" value="DNA/RNA_pol_sf"/>
</dbReference>
<dbReference type="InterPro" id="IPR022880">
    <property type="entry name" value="DNApol_IV"/>
</dbReference>
<gene>
    <name evidence="6" type="ORF">GCM10009675_24720</name>
</gene>
<dbReference type="InterPro" id="IPR050116">
    <property type="entry name" value="DNA_polymerase-Y"/>
</dbReference>
<dbReference type="Gene3D" id="1.10.150.20">
    <property type="entry name" value="5' to 3' exonuclease, C-terminal subdomain"/>
    <property type="match status" value="1"/>
</dbReference>
<feature type="compositionally biased region" description="Basic and acidic residues" evidence="4">
    <location>
        <begin position="346"/>
        <end position="362"/>
    </location>
</feature>
<name>A0ABP4G5I1_9PSEU</name>
<comment type="caution">
    <text evidence="6">The sequence shown here is derived from an EMBL/GenBank/DDBJ whole genome shotgun (WGS) entry which is preliminary data.</text>
</comment>
<dbReference type="Pfam" id="PF11799">
    <property type="entry name" value="IMS_C"/>
    <property type="match status" value="1"/>
</dbReference>
<dbReference type="InterPro" id="IPR017961">
    <property type="entry name" value="DNA_pol_Y-fam_little_finger"/>
</dbReference>
<sequence length="401" mass="43334">MDWILHVDLDQFIAAVEIARHPELQGKPVVVGGKGDPAQRGVVATASYEARAFGVHSGMPLRTAQRKCPDAVFLPSDSPAYEEVSERVMAALRELPVVVEVAGWDEAFLGADTEDPEDLARRVRDIVRQRCGLESSVGIGDNKLRAKTATGFAKPGGIHRLTQADWLPVMAHRPPDALWGIGSRTVGKLAELGITTVGELADADRDRLAARFGPTMGPFFRVLAHGWGDREVTATPYVAKSRSRETTFQENLTGREAADAAVRELARRVAHDVIAEGRPVARVAVKVRFAPFVTRTRSTTLPEPLDPAAGASQGRDESRTPKPAPESRRPQSQPDSAELSGPQGVHEGEQEPPVKPERTAVGDALERAALTVLARFDFDRPVRLLGVRAEFAVSPADGGEE</sequence>
<accession>A0ABP4G5I1</accession>
<evidence type="ECO:0000313" key="7">
    <source>
        <dbReference type="Proteomes" id="UP001500467"/>
    </source>
</evidence>
<evidence type="ECO:0000256" key="4">
    <source>
        <dbReference type="SAM" id="MobiDB-lite"/>
    </source>
</evidence>
<dbReference type="EMBL" id="BAAALM010000007">
    <property type="protein sequence ID" value="GAA1205083.1"/>
    <property type="molecule type" value="Genomic_DNA"/>
</dbReference>
<dbReference type="InterPro" id="IPR043128">
    <property type="entry name" value="Rev_trsase/Diguanyl_cyclase"/>
</dbReference>
<dbReference type="Pfam" id="PF00817">
    <property type="entry name" value="IMS"/>
    <property type="match status" value="1"/>
</dbReference>
<comment type="function">
    <text evidence="2">Poorly processive, error-prone DNA polymerase involved in untargeted mutagenesis. Copies undamaged DNA at stalled replication forks, which arise in vivo from mismatched or misaligned primer ends. These misaligned primers can be extended by PolIV. Exhibits no 3'-5' exonuclease (proofreading) activity. May be involved in translesional synthesis, in conjunction with the beta clamp from PolIII.</text>
</comment>
<comment type="similarity">
    <text evidence="1">Belongs to the DNA polymerase type-Y family.</text>
</comment>
<dbReference type="NCBIfam" id="NF002883">
    <property type="entry name" value="PRK03352.1"/>
    <property type="match status" value="1"/>
</dbReference>
<keyword evidence="7" id="KW-1185">Reference proteome</keyword>
<dbReference type="PROSITE" id="PS50173">
    <property type="entry name" value="UMUC"/>
    <property type="match status" value="1"/>
</dbReference>
<dbReference type="InterPro" id="IPR036775">
    <property type="entry name" value="DNA_pol_Y-fam_lit_finger_sf"/>
</dbReference>
<proteinExistence type="inferred from homology"/>
<comment type="catalytic activity">
    <reaction evidence="3">
        <text>DNA(n) + a 2'-deoxyribonucleoside 5'-triphosphate = DNA(n+1) + diphosphate</text>
        <dbReference type="Rhea" id="RHEA:22508"/>
        <dbReference type="Rhea" id="RHEA-COMP:17339"/>
        <dbReference type="Rhea" id="RHEA-COMP:17340"/>
        <dbReference type="ChEBI" id="CHEBI:33019"/>
        <dbReference type="ChEBI" id="CHEBI:61560"/>
        <dbReference type="ChEBI" id="CHEBI:173112"/>
        <dbReference type="EC" id="2.7.7.7"/>
    </reaction>
</comment>
<dbReference type="SUPFAM" id="SSF56672">
    <property type="entry name" value="DNA/RNA polymerases"/>
    <property type="match status" value="1"/>
</dbReference>
<protein>
    <submittedName>
        <fullName evidence="6">DNA polymerase IV</fullName>
    </submittedName>
</protein>
<feature type="compositionally biased region" description="Basic and acidic residues" evidence="4">
    <location>
        <begin position="314"/>
        <end position="329"/>
    </location>
</feature>
<evidence type="ECO:0000256" key="3">
    <source>
        <dbReference type="ARBA" id="ARBA00049244"/>
    </source>
</evidence>
<dbReference type="Gene3D" id="3.30.1490.100">
    <property type="entry name" value="DNA polymerase, Y-family, little finger domain"/>
    <property type="match status" value="1"/>
</dbReference>
<reference evidence="7" key="1">
    <citation type="journal article" date="2019" name="Int. J. Syst. Evol. Microbiol.">
        <title>The Global Catalogue of Microorganisms (GCM) 10K type strain sequencing project: providing services to taxonomists for standard genome sequencing and annotation.</title>
        <authorList>
            <consortium name="The Broad Institute Genomics Platform"/>
            <consortium name="The Broad Institute Genome Sequencing Center for Infectious Disease"/>
            <person name="Wu L."/>
            <person name="Ma J."/>
        </authorList>
    </citation>
    <scope>NUCLEOTIDE SEQUENCE [LARGE SCALE GENOMIC DNA]</scope>
    <source>
        <strain evidence="7">JCM 13022</strain>
    </source>
</reference>
<dbReference type="Proteomes" id="UP001500467">
    <property type="component" value="Unassembled WGS sequence"/>
</dbReference>
<dbReference type="SUPFAM" id="SSF100879">
    <property type="entry name" value="Lesion bypass DNA polymerase (Y-family), little finger domain"/>
    <property type="match status" value="1"/>
</dbReference>